<dbReference type="EMBL" id="DQ335583">
    <property type="protein sequence ID" value="ABE99643.1"/>
    <property type="molecule type" value="Genomic_DNA"/>
</dbReference>
<proteinExistence type="predicted"/>
<keyword evidence="1" id="KW-0614">Plasmid</keyword>
<name>Q0ZNS3_SACIS</name>
<accession>Q0ZNS3</accession>
<reference evidence="1" key="1">
    <citation type="journal article" date="2006" name="Microbiology">
        <title>Two novel conjugative plasmids from a single strain of Sulfolobus.</title>
        <authorList>
            <person name="Erauso G."/>
            <person name="Stedman K.M."/>
            <person name="van de Werken H.J."/>
            <person name="Zillig W."/>
            <person name="van der Oost J."/>
        </authorList>
    </citation>
    <scope>NUCLEOTIDE SEQUENCE</scope>
    <source>
        <strain evidence="1">SOG2/4</strain>
        <plasmid evidence="1">pSOG1</plasmid>
    </source>
</reference>
<sequence>MLIISYKLSISFPVNWEHIYKLYAKSLNINAQSTGKINKEIPNGNTFVINRNSYKVIYLEMFMRILKVRKIGKSKQLSLGSIIPDDWEYVKIEEFSLDKDILTLKLRRVNKNENTS</sequence>
<evidence type="ECO:0000313" key="1">
    <source>
        <dbReference type="EMBL" id="ABE99643.1"/>
    </source>
</evidence>
<geneLocation type="plasmid" evidence="1">
    <name>pSOG1</name>
</geneLocation>
<organism evidence="1">
    <name type="scientific">Saccharolobus islandicus</name>
    <name type="common">Sulfolobus islandicus</name>
    <dbReference type="NCBI Taxonomy" id="43080"/>
    <lineage>
        <taxon>Archaea</taxon>
        <taxon>Thermoproteota</taxon>
        <taxon>Thermoprotei</taxon>
        <taxon>Sulfolobales</taxon>
        <taxon>Sulfolobaceae</taxon>
        <taxon>Saccharolobus</taxon>
    </lineage>
</organism>
<dbReference type="RefSeq" id="WP_012386969.1">
    <property type="nucleotide sequence ID" value="NC_010597.1"/>
</dbReference>
<protein>
    <submittedName>
        <fullName evidence="1">Uncharacterized protein</fullName>
    </submittedName>
</protein>
<dbReference type="AlphaFoldDB" id="Q0ZNS3"/>